<accession>V4B1K9</accession>
<keyword evidence="1" id="KW-1133">Transmembrane helix</keyword>
<proteinExistence type="predicted"/>
<evidence type="ECO:0000256" key="1">
    <source>
        <dbReference type="SAM" id="Phobius"/>
    </source>
</evidence>
<protein>
    <recommendedName>
        <fullName evidence="4">BRICHOS domain-containing protein</fullName>
    </recommendedName>
</protein>
<reference evidence="2 3" key="1">
    <citation type="journal article" date="2013" name="Nature">
        <title>Insights into bilaterian evolution from three spiralian genomes.</title>
        <authorList>
            <person name="Simakov O."/>
            <person name="Marletaz F."/>
            <person name="Cho S.J."/>
            <person name="Edsinger-Gonzales E."/>
            <person name="Havlak P."/>
            <person name="Hellsten U."/>
            <person name="Kuo D.H."/>
            <person name="Larsson T."/>
            <person name="Lv J."/>
            <person name="Arendt D."/>
            <person name="Savage R."/>
            <person name="Osoegawa K."/>
            <person name="de Jong P."/>
            <person name="Grimwood J."/>
            <person name="Chapman J.A."/>
            <person name="Shapiro H."/>
            <person name="Aerts A."/>
            <person name="Otillar R.P."/>
            <person name="Terry A.Y."/>
            <person name="Boore J.L."/>
            <person name="Grigoriev I.V."/>
            <person name="Lindberg D.R."/>
            <person name="Seaver E.C."/>
            <person name="Weisblat D.A."/>
            <person name="Putnam N.H."/>
            <person name="Rokhsar D.S."/>
        </authorList>
    </citation>
    <scope>NUCLEOTIDE SEQUENCE [LARGE SCALE GENOMIC DNA]</scope>
</reference>
<dbReference type="AlphaFoldDB" id="V4B1K9"/>
<sequence>MSPPQADLQTKPDPYIIDQVSESRMASEKSTKKTKIIAGAILVTLVIVGCIVFGSLAYSYRLFYKTEYKAESRIDGEKIPEHIYVDYKKELIYVNNKKAGRVDGMRALHNYNRKLVALYDETQNICLIDRLDEDFDGGLKYWSKYGGSDSNQQKMTFDYSEDPIEPKVLKRFAGEEVALHCAHNNATAHWMYASKPYVGTLDTKETESHDIEKRGIWRCYYYYFIYYGRLYWYRRCYYIG</sequence>
<dbReference type="RefSeq" id="XP_009049087.1">
    <property type="nucleotide sequence ID" value="XM_009050839.1"/>
</dbReference>
<evidence type="ECO:0000313" key="3">
    <source>
        <dbReference type="Proteomes" id="UP000030746"/>
    </source>
</evidence>
<name>V4B1K9_LOTGI</name>
<feature type="transmembrane region" description="Helical" evidence="1">
    <location>
        <begin position="36"/>
        <end position="60"/>
    </location>
</feature>
<organism evidence="2 3">
    <name type="scientific">Lottia gigantea</name>
    <name type="common">Giant owl limpet</name>
    <dbReference type="NCBI Taxonomy" id="225164"/>
    <lineage>
        <taxon>Eukaryota</taxon>
        <taxon>Metazoa</taxon>
        <taxon>Spiralia</taxon>
        <taxon>Lophotrochozoa</taxon>
        <taxon>Mollusca</taxon>
        <taxon>Gastropoda</taxon>
        <taxon>Patellogastropoda</taxon>
        <taxon>Lottioidea</taxon>
        <taxon>Lottiidae</taxon>
        <taxon>Lottia</taxon>
    </lineage>
</organism>
<keyword evidence="3" id="KW-1185">Reference proteome</keyword>
<dbReference type="HOGENOM" id="CLU_100359_0_0_1"/>
<keyword evidence="1" id="KW-0472">Membrane</keyword>
<dbReference type="GeneID" id="20250819"/>
<dbReference type="KEGG" id="lgi:LOTGIDRAFT_238648"/>
<dbReference type="Proteomes" id="UP000030746">
    <property type="component" value="Unassembled WGS sequence"/>
</dbReference>
<dbReference type="EMBL" id="KB200814">
    <property type="protein sequence ID" value="ESP00202.1"/>
    <property type="molecule type" value="Genomic_DNA"/>
</dbReference>
<dbReference type="OMA" id="HITAHCE"/>
<keyword evidence="1" id="KW-0812">Transmembrane</keyword>
<evidence type="ECO:0000313" key="2">
    <source>
        <dbReference type="EMBL" id="ESP00202.1"/>
    </source>
</evidence>
<dbReference type="CTD" id="20250819"/>
<gene>
    <name evidence="2" type="ORF">LOTGIDRAFT_238648</name>
</gene>
<evidence type="ECO:0008006" key="4">
    <source>
        <dbReference type="Google" id="ProtNLM"/>
    </source>
</evidence>